<name>A0ABS8DJ24_9FIRM</name>
<comment type="caution">
    <text evidence="1">The sequence shown here is derived from an EMBL/GenBank/DDBJ whole genome shotgun (WGS) entry which is preliminary data.</text>
</comment>
<evidence type="ECO:0000313" key="1">
    <source>
        <dbReference type="EMBL" id="MCB7388392.1"/>
    </source>
</evidence>
<dbReference type="EMBL" id="JAJCIS010000011">
    <property type="protein sequence ID" value="MCB7388392.1"/>
    <property type="molecule type" value="Genomic_DNA"/>
</dbReference>
<dbReference type="Proteomes" id="UP001299546">
    <property type="component" value="Unassembled WGS sequence"/>
</dbReference>
<proteinExistence type="predicted"/>
<reference evidence="1 2" key="1">
    <citation type="submission" date="2021-10" db="EMBL/GenBank/DDBJ databases">
        <title>Collection of gut derived symbiotic bacterial strains cultured from healthy donors.</title>
        <authorList>
            <person name="Lin H."/>
            <person name="Littmann E."/>
            <person name="Kohout C."/>
            <person name="Pamer E.G."/>
        </authorList>
    </citation>
    <scope>NUCLEOTIDE SEQUENCE [LARGE SCALE GENOMIC DNA]</scope>
    <source>
        <strain evidence="1 2">DFI.1.165</strain>
    </source>
</reference>
<gene>
    <name evidence="1" type="ORF">LIZ65_13975</name>
</gene>
<accession>A0ABS8DJ24</accession>
<dbReference type="RefSeq" id="WP_066731283.1">
    <property type="nucleotide sequence ID" value="NZ_JAJCIQ010000011.1"/>
</dbReference>
<keyword evidence="2" id="KW-1185">Reference proteome</keyword>
<evidence type="ECO:0008006" key="3">
    <source>
        <dbReference type="Google" id="ProtNLM"/>
    </source>
</evidence>
<organism evidence="1 2">
    <name type="scientific">Bariatricus massiliensis</name>
    <dbReference type="NCBI Taxonomy" id="1745713"/>
    <lineage>
        <taxon>Bacteria</taxon>
        <taxon>Bacillati</taxon>
        <taxon>Bacillota</taxon>
        <taxon>Clostridia</taxon>
        <taxon>Lachnospirales</taxon>
        <taxon>Lachnospiraceae</taxon>
        <taxon>Bariatricus</taxon>
    </lineage>
</organism>
<evidence type="ECO:0000313" key="2">
    <source>
        <dbReference type="Proteomes" id="UP001299546"/>
    </source>
</evidence>
<sequence length="223" mass="24456">MKKYAAAGIAVVIVVLVVILGLRACGGSKVDASGYVQAQLDLTFQGETQEAHRLTGAAVSGLEQIYEDGINAFVQSYLTGGVDTGEAFSETYGKIIKKIFLVMHYQVGEAQKKDKNTYEVTVTYEPADVFTSFIPKLKEKSAEIEEKAKNGGYTGTEDEIQSAMILDYMSESYTLLESAYLDIQYGGKQEFTFTLTKGKGSKVTMDNEEIAAFIEKILELDKL</sequence>
<protein>
    <recommendedName>
        <fullName evidence="3">Lipoprotein</fullName>
    </recommendedName>
</protein>